<dbReference type="Proteomes" id="UP000019364">
    <property type="component" value="Unassembled WGS sequence"/>
</dbReference>
<comment type="caution">
    <text evidence="1">The sequence shown here is derived from an EMBL/GenBank/DDBJ whole genome shotgun (WGS) entry which is preliminary data.</text>
</comment>
<dbReference type="OrthoDB" id="2543325at2"/>
<dbReference type="STRING" id="1236976.JCM16418_1396"/>
<dbReference type="RefSeq" id="WP_036647014.1">
    <property type="nucleotide sequence ID" value="NZ_BAVZ01000003.1"/>
</dbReference>
<evidence type="ECO:0008006" key="3">
    <source>
        <dbReference type="Google" id="ProtNLM"/>
    </source>
</evidence>
<organism evidence="1 2">
    <name type="scientific">Paenibacillus pini JCM 16418</name>
    <dbReference type="NCBI Taxonomy" id="1236976"/>
    <lineage>
        <taxon>Bacteria</taxon>
        <taxon>Bacillati</taxon>
        <taxon>Bacillota</taxon>
        <taxon>Bacilli</taxon>
        <taxon>Bacillales</taxon>
        <taxon>Paenibacillaceae</taxon>
        <taxon>Paenibacillus</taxon>
    </lineage>
</organism>
<accession>W7Y8V2</accession>
<evidence type="ECO:0000313" key="1">
    <source>
        <dbReference type="EMBL" id="GAF07380.1"/>
    </source>
</evidence>
<keyword evidence="2" id="KW-1185">Reference proteome</keyword>
<sequence>MTLTWDRSTIRFFESPWSIFERIKTNNFTNSKDLISVYGREQKCLYGKLSKRNRDLWNLEQFDHFKLENSLGLSLNNHIKWSVHELTNMLPPEIDKLNMFREKLYYCPECIKNNYHSLLHQFKWIYRCPFHLCELYNSCTNCGESIPYQLPQHNYETGFVCECGELICGTGGKHSKTEFRSDIKDLTVREWLNLNGSQMDIIKSSIIFKPFIEVNKEIMAHLLSICKLEERVFISIKINRRKDLHSDQVYSDLYKSLYNVLKTFEGSLLNTILKDHRHCITRFTGLYKIKGESFPEICPYAYAYTFWKESFYNLNPFLNEVIKSKQRAAPYELPFSYQEESFRGLLMNLFSQDNITYPELKWCLNHVVWNLAYNHFQDWLEIGEEYAHLKTRPKTKYDHVFNKVSIYLFAVKEHGLELYETKRKSRDFNLKCPLQNMKKFRSDETSHLPMRLALTNGDANEKLAAEKYLRELKILSTIK</sequence>
<dbReference type="EMBL" id="BAVZ01000003">
    <property type="protein sequence ID" value="GAF07380.1"/>
    <property type="molecule type" value="Genomic_DNA"/>
</dbReference>
<dbReference type="AlphaFoldDB" id="W7Y8V2"/>
<reference evidence="1 2" key="1">
    <citation type="journal article" date="2014" name="Genome Announc.">
        <title>Draft Genome Sequence of Paenibacillus pini JCM 16418T, Isolated from the Rhizosphere of Pine Tree.</title>
        <authorList>
            <person name="Yuki M."/>
            <person name="Oshima K."/>
            <person name="Suda W."/>
            <person name="Oshida Y."/>
            <person name="Kitamura K."/>
            <person name="Iida Y."/>
            <person name="Hattori M."/>
            <person name="Ohkuma M."/>
        </authorList>
    </citation>
    <scope>NUCLEOTIDE SEQUENCE [LARGE SCALE GENOMIC DNA]</scope>
    <source>
        <strain evidence="1 2">JCM 16418</strain>
    </source>
</reference>
<gene>
    <name evidence="1" type="ORF">JCM16418_1396</name>
</gene>
<evidence type="ECO:0000313" key="2">
    <source>
        <dbReference type="Proteomes" id="UP000019364"/>
    </source>
</evidence>
<dbReference type="eggNOG" id="ENOG5033F8S">
    <property type="taxonomic scope" value="Bacteria"/>
</dbReference>
<proteinExistence type="predicted"/>
<name>W7Y8V2_9BACL</name>
<protein>
    <recommendedName>
        <fullName evidence="3">TniQ protein</fullName>
    </recommendedName>
</protein>